<dbReference type="SUPFAM" id="SSF58113">
    <property type="entry name" value="Apolipoprotein A-I"/>
    <property type="match status" value="1"/>
</dbReference>
<feature type="coiled-coil region" evidence="5">
    <location>
        <begin position="192"/>
        <end position="219"/>
    </location>
</feature>
<dbReference type="InterPro" id="IPR003798">
    <property type="entry name" value="DNA_recombination_RmuC"/>
</dbReference>
<evidence type="ECO:0000256" key="2">
    <source>
        <dbReference type="ARBA" id="ARBA00009840"/>
    </source>
</evidence>
<gene>
    <name evidence="7" type="primary">rmuC</name>
    <name evidence="7" type="ORF">XTPLMG730_3690</name>
</gene>
<dbReference type="EMBL" id="CXOJ01000112">
    <property type="protein sequence ID" value="CTP92982.1"/>
    <property type="molecule type" value="Genomic_DNA"/>
</dbReference>
<dbReference type="Pfam" id="PF02646">
    <property type="entry name" value="RmuC"/>
    <property type="match status" value="1"/>
</dbReference>
<dbReference type="AlphaFoldDB" id="A0A0K3A6X2"/>
<dbReference type="PANTHER" id="PTHR30563:SF0">
    <property type="entry name" value="DNA RECOMBINATION PROTEIN RMUC"/>
    <property type="match status" value="1"/>
</dbReference>
<feature type="transmembrane region" description="Helical" evidence="6">
    <location>
        <begin position="6"/>
        <end position="26"/>
    </location>
</feature>
<protein>
    <submittedName>
        <fullName evidence="7">DNA recombination protein RmuC homolog</fullName>
    </submittedName>
</protein>
<dbReference type="GO" id="GO:0006310">
    <property type="term" value="P:DNA recombination"/>
    <property type="evidence" value="ECO:0007669"/>
    <property type="project" value="UniProtKB-KW"/>
</dbReference>
<dbReference type="Proteomes" id="UP000045978">
    <property type="component" value="Unassembled WGS sequence"/>
</dbReference>
<name>A0A0K3A6X2_9XANT</name>
<evidence type="ECO:0000256" key="3">
    <source>
        <dbReference type="ARBA" id="ARBA00023054"/>
    </source>
</evidence>
<dbReference type="PANTHER" id="PTHR30563">
    <property type="entry name" value="DNA RECOMBINATION PROTEIN RMUC"/>
    <property type="match status" value="1"/>
</dbReference>
<sequence>MQTDPHFLILAGLLCAVLVLLLAVLLRRTDHTALEQVLREEQRSGRGELREQLDSLARQQDARSEGFARHLADLSTRTDQRLDLLRETLSEDARRGRSEAGAAQQRVAELLNQRLVEMRSQLDAFGQQQDARMLHFGQQQSELIARIDAHLTALRETLVEDARKSRVEGAESQQRFADTLGQRLNELIQRNEQRIGEMRSTLEERLKELQADNAAKLEQMRGTVDEKLQTTLNTRLDASFKLVSERLEQVQRGLGEMQQLATGVGDLKRVLSNVKNRGGWGEVQLENILEQTLTQEQYARGVRVRPERNEAVDFAVRLPGRGHEDTPVWLPIDSKFPREDYERLLDAQEQGDPEQVLLLGAQLERAIRVQAKSISDKYIAPPHTTDFAVMFLPTEGLYAETLRRPGLADLLQREHRIVIAGPTTVTALLNSLQMGFRTLAIEKRSSEVWGVLAAVKSEFGKFAGILEKAEKQISTVGKSLGDASRKTRTIERRLRGVETLADAQFTPSLDLELPVADADADADADEDAARDEQE</sequence>
<evidence type="ECO:0000256" key="5">
    <source>
        <dbReference type="SAM" id="Coils"/>
    </source>
</evidence>
<keyword evidence="6" id="KW-0812">Transmembrane</keyword>
<reference evidence="7 8" key="1">
    <citation type="submission" date="2015-07" db="EMBL/GenBank/DDBJ databases">
        <authorList>
            <person name="Noorani M."/>
        </authorList>
    </citation>
    <scope>NUCLEOTIDE SEQUENCE [LARGE SCALE GENOMIC DNA]</scope>
    <source>
        <strain evidence="7">LMG730</strain>
    </source>
</reference>
<evidence type="ECO:0000256" key="1">
    <source>
        <dbReference type="ARBA" id="ARBA00003416"/>
    </source>
</evidence>
<organism evidence="7 8">
    <name type="scientific">Xanthomonas graminis pv. phlei</name>
    <dbReference type="NCBI Taxonomy" id="487906"/>
    <lineage>
        <taxon>Bacteria</taxon>
        <taxon>Pseudomonadati</taxon>
        <taxon>Pseudomonadota</taxon>
        <taxon>Gammaproteobacteria</taxon>
        <taxon>Lysobacterales</taxon>
        <taxon>Lysobacteraceae</taxon>
        <taxon>Xanthomonas</taxon>
        <taxon>Xanthomonas translucens group</taxon>
        <taxon>Xanthomonas graminis</taxon>
    </lineage>
</organism>
<keyword evidence="6" id="KW-1133">Transmembrane helix</keyword>
<comment type="function">
    <text evidence="1">Involved in DNA recombination.</text>
</comment>
<comment type="similarity">
    <text evidence="2">Belongs to the RmuC family.</text>
</comment>
<proteinExistence type="inferred from homology"/>
<keyword evidence="3 5" id="KW-0175">Coiled coil</keyword>
<evidence type="ECO:0000256" key="6">
    <source>
        <dbReference type="SAM" id="Phobius"/>
    </source>
</evidence>
<dbReference type="Gene3D" id="1.20.120.20">
    <property type="entry name" value="Apolipoprotein"/>
    <property type="match status" value="1"/>
</dbReference>
<dbReference type="RefSeq" id="WP_053839485.1">
    <property type="nucleotide sequence ID" value="NZ_CP076251.1"/>
</dbReference>
<keyword evidence="4" id="KW-0233">DNA recombination</keyword>
<evidence type="ECO:0000313" key="7">
    <source>
        <dbReference type="EMBL" id="CTP92982.1"/>
    </source>
</evidence>
<accession>A0A0K3A6X2</accession>
<evidence type="ECO:0000256" key="4">
    <source>
        <dbReference type="ARBA" id="ARBA00023172"/>
    </source>
</evidence>
<evidence type="ECO:0000313" key="8">
    <source>
        <dbReference type="Proteomes" id="UP000045978"/>
    </source>
</evidence>
<keyword evidence="6" id="KW-0472">Membrane</keyword>